<evidence type="ECO:0000256" key="1">
    <source>
        <dbReference type="ARBA" id="ARBA00004651"/>
    </source>
</evidence>
<dbReference type="PROSITE" id="PS00211">
    <property type="entry name" value="ABC_TRANSPORTER_1"/>
    <property type="match status" value="1"/>
</dbReference>
<dbReference type="PANTHER" id="PTHR43394:SF1">
    <property type="entry name" value="ATP-BINDING CASSETTE SUB-FAMILY B MEMBER 10, MITOCHONDRIAL"/>
    <property type="match status" value="1"/>
</dbReference>
<comment type="subcellular location">
    <subcellularLocation>
        <location evidence="1">Cell membrane</location>
        <topology evidence="1">Multi-pass membrane protein</topology>
    </subcellularLocation>
</comment>
<dbReference type="eggNOG" id="COG1132">
    <property type="taxonomic scope" value="Bacteria"/>
</dbReference>
<evidence type="ECO:0000256" key="4">
    <source>
        <dbReference type="ARBA" id="ARBA00022741"/>
    </source>
</evidence>
<dbReference type="CDD" id="cd18544">
    <property type="entry name" value="ABC_6TM_TmrA_like"/>
    <property type="match status" value="1"/>
</dbReference>
<dbReference type="OrthoDB" id="9770415at2"/>
<keyword evidence="2" id="KW-0813">Transport</keyword>
<evidence type="ECO:0000313" key="12">
    <source>
        <dbReference type="Proteomes" id="UP000028123"/>
    </source>
</evidence>
<evidence type="ECO:0000259" key="10">
    <source>
        <dbReference type="PROSITE" id="PS50929"/>
    </source>
</evidence>
<dbReference type="Proteomes" id="UP000028123">
    <property type="component" value="Unassembled WGS sequence"/>
</dbReference>
<comment type="caution">
    <text evidence="11">The sequence shown here is derived from an EMBL/GenBank/DDBJ whole genome shotgun (WGS) entry which is preliminary data.</text>
</comment>
<keyword evidence="12" id="KW-1185">Reference proteome</keyword>
<keyword evidence="6 8" id="KW-1133">Transmembrane helix</keyword>
<feature type="transmembrane region" description="Helical" evidence="8">
    <location>
        <begin position="327"/>
        <end position="344"/>
    </location>
</feature>
<dbReference type="InterPro" id="IPR003593">
    <property type="entry name" value="AAA+_ATPase"/>
</dbReference>
<evidence type="ECO:0000256" key="7">
    <source>
        <dbReference type="ARBA" id="ARBA00023136"/>
    </source>
</evidence>
<feature type="transmembrane region" description="Helical" evidence="8">
    <location>
        <begin position="210"/>
        <end position="233"/>
    </location>
</feature>
<dbReference type="GO" id="GO:0005886">
    <property type="term" value="C:plasma membrane"/>
    <property type="evidence" value="ECO:0007669"/>
    <property type="project" value="UniProtKB-SubCell"/>
</dbReference>
<keyword evidence="3 8" id="KW-0812">Transmembrane</keyword>
<dbReference type="Pfam" id="PF00005">
    <property type="entry name" value="ABC_tran"/>
    <property type="match status" value="1"/>
</dbReference>
<dbReference type="PANTHER" id="PTHR43394">
    <property type="entry name" value="ATP-DEPENDENT PERMEASE MDL1, MITOCHONDRIAL"/>
    <property type="match status" value="1"/>
</dbReference>
<name>A0A081NTN1_9BACL</name>
<dbReference type="Gene3D" id="3.40.50.300">
    <property type="entry name" value="P-loop containing nucleotide triphosphate hydrolases"/>
    <property type="match status" value="1"/>
</dbReference>
<organism evidence="11 12">
    <name type="scientific">Paenibacillus tyrfis</name>
    <dbReference type="NCBI Taxonomy" id="1501230"/>
    <lineage>
        <taxon>Bacteria</taxon>
        <taxon>Bacillati</taxon>
        <taxon>Bacillota</taxon>
        <taxon>Bacilli</taxon>
        <taxon>Bacillales</taxon>
        <taxon>Paenibacillaceae</taxon>
        <taxon>Paenibacillus</taxon>
    </lineage>
</organism>
<feature type="transmembrane region" description="Helical" evidence="8">
    <location>
        <begin position="133"/>
        <end position="155"/>
    </location>
</feature>
<evidence type="ECO:0000313" key="11">
    <source>
        <dbReference type="EMBL" id="KEQ21804.1"/>
    </source>
</evidence>
<keyword evidence="5" id="KW-0067">ATP-binding</keyword>
<dbReference type="CDD" id="cd03254">
    <property type="entry name" value="ABCC_Glucan_exporter_like"/>
    <property type="match status" value="1"/>
</dbReference>
<feature type="transmembrane region" description="Helical" evidence="8">
    <location>
        <begin position="239"/>
        <end position="258"/>
    </location>
</feature>
<proteinExistence type="predicted"/>
<sequence length="660" mass="74813">MSKRPSVVKRLFGYVLLFRKKVALAVIILLLSIVTQLIGPYIIKVIIDQHINASTQLHWYQTELNGVPDGTSATSFQNKAYIRADWVNPGQIRPEWPKYYIKTVNDHVYLTSPDSKDVELSSSDVFFFYEHDALPVVLLIGLYIIVLIMSGYLAFLKDYLMQSAALEIIRKMRMDLIKQVHRLPVSYFDSTPIGQIVTRISNDIESIKEFFLSFMSNFVVNGVNLIGIYVLLFILDVKLAAVCLLLIPLFFFLMSLHLKYSKGYFQVMRARLSDMNAMLSETMQVMPIFKAFRREQAVIEEFEELNRERFDNQIKQLRVSNILSQNISNFVGALCVVAVMWYFGDMSLRSAISFGVLYAFIDYLGRLFAPINGIFQQLSQVQPAFIAAEGVFSLLDIEGTDIAAVNEVNRPEGHVKFSNVTFAYKKDEYVLKNISFEAKKGETIAIVGHTGSGKSSIMSLLMGFYEPTSGLITIDGQDITTISKQALRKYMGIVQQDPVLFAGDIKFNVSLYNEEIDLEKVKYAIREVGAEELVLRLPNGYDEEVIERGTTLSSGQRQLISFARALAFNPAIMILDEATSSIDTETEMLVQKALKVLVKDRTTFIIAHRLSTIRQADHILVLHQGEIVESGNHDELMSMKGKYYTMVQLQNERAVEEAMT</sequence>
<evidence type="ECO:0000259" key="9">
    <source>
        <dbReference type="PROSITE" id="PS50893"/>
    </source>
</evidence>
<evidence type="ECO:0000256" key="8">
    <source>
        <dbReference type="SAM" id="Phobius"/>
    </source>
</evidence>
<reference evidence="11 12" key="1">
    <citation type="submission" date="2014-06" db="EMBL/GenBank/DDBJ databases">
        <title>Draft genome sequence of Paenibacillus sp. MSt1.</title>
        <authorList>
            <person name="Aw Y.K."/>
            <person name="Ong K.S."/>
            <person name="Gan H.M."/>
            <person name="Lee S.M."/>
        </authorList>
    </citation>
    <scope>NUCLEOTIDE SEQUENCE [LARGE SCALE GENOMIC DNA]</scope>
    <source>
        <strain evidence="11 12">MSt1</strain>
    </source>
</reference>
<dbReference type="SUPFAM" id="SSF90123">
    <property type="entry name" value="ABC transporter transmembrane region"/>
    <property type="match status" value="1"/>
</dbReference>
<dbReference type="InterPro" id="IPR017871">
    <property type="entry name" value="ABC_transporter-like_CS"/>
</dbReference>
<dbReference type="GO" id="GO:0005524">
    <property type="term" value="F:ATP binding"/>
    <property type="evidence" value="ECO:0007669"/>
    <property type="project" value="UniProtKB-KW"/>
</dbReference>
<evidence type="ECO:0000256" key="5">
    <source>
        <dbReference type="ARBA" id="ARBA00022840"/>
    </source>
</evidence>
<keyword evidence="7 8" id="KW-0472">Membrane</keyword>
<dbReference type="GO" id="GO:0016887">
    <property type="term" value="F:ATP hydrolysis activity"/>
    <property type="evidence" value="ECO:0007669"/>
    <property type="project" value="InterPro"/>
</dbReference>
<dbReference type="Gene3D" id="1.20.1560.10">
    <property type="entry name" value="ABC transporter type 1, transmembrane domain"/>
    <property type="match status" value="1"/>
</dbReference>
<dbReference type="InterPro" id="IPR027417">
    <property type="entry name" value="P-loop_NTPase"/>
</dbReference>
<evidence type="ECO:0000256" key="3">
    <source>
        <dbReference type="ARBA" id="ARBA00022692"/>
    </source>
</evidence>
<accession>A0A081NTN1</accession>
<dbReference type="Pfam" id="PF00664">
    <property type="entry name" value="ABC_membrane"/>
    <property type="match status" value="1"/>
</dbReference>
<dbReference type="SMART" id="SM00382">
    <property type="entry name" value="AAA"/>
    <property type="match status" value="1"/>
</dbReference>
<feature type="domain" description="ABC transporter" evidence="9">
    <location>
        <begin position="415"/>
        <end position="649"/>
    </location>
</feature>
<dbReference type="EMBL" id="JNVM01000059">
    <property type="protein sequence ID" value="KEQ21804.1"/>
    <property type="molecule type" value="Genomic_DNA"/>
</dbReference>
<dbReference type="InterPro" id="IPR036640">
    <property type="entry name" value="ABC1_TM_sf"/>
</dbReference>
<dbReference type="GO" id="GO:0015421">
    <property type="term" value="F:ABC-type oligopeptide transporter activity"/>
    <property type="evidence" value="ECO:0007669"/>
    <property type="project" value="TreeGrafter"/>
</dbReference>
<dbReference type="InterPro" id="IPR003439">
    <property type="entry name" value="ABC_transporter-like_ATP-bd"/>
</dbReference>
<dbReference type="FunFam" id="3.40.50.300:FF:000287">
    <property type="entry name" value="Multidrug ABC transporter ATP-binding protein"/>
    <property type="match status" value="1"/>
</dbReference>
<feature type="transmembrane region" description="Helical" evidence="8">
    <location>
        <begin position="21"/>
        <end position="43"/>
    </location>
</feature>
<dbReference type="InterPro" id="IPR011527">
    <property type="entry name" value="ABC1_TM_dom"/>
</dbReference>
<dbReference type="InterPro" id="IPR039421">
    <property type="entry name" value="Type_1_exporter"/>
</dbReference>
<evidence type="ECO:0000256" key="2">
    <source>
        <dbReference type="ARBA" id="ARBA00022448"/>
    </source>
</evidence>
<dbReference type="SUPFAM" id="SSF52540">
    <property type="entry name" value="P-loop containing nucleoside triphosphate hydrolases"/>
    <property type="match status" value="1"/>
</dbReference>
<dbReference type="AlphaFoldDB" id="A0A081NTN1"/>
<dbReference type="PROSITE" id="PS50929">
    <property type="entry name" value="ABC_TM1F"/>
    <property type="match status" value="1"/>
</dbReference>
<evidence type="ECO:0000256" key="6">
    <source>
        <dbReference type="ARBA" id="ARBA00022989"/>
    </source>
</evidence>
<keyword evidence="4" id="KW-0547">Nucleotide-binding</keyword>
<gene>
    <name evidence="11" type="ORF">ET33_30800</name>
</gene>
<feature type="domain" description="ABC transmembrane type-1" evidence="10">
    <location>
        <begin position="23"/>
        <end position="382"/>
    </location>
</feature>
<protein>
    <submittedName>
        <fullName evidence="11">Multidrug ABC transporter permease</fullName>
    </submittedName>
</protein>
<dbReference type="PROSITE" id="PS50893">
    <property type="entry name" value="ABC_TRANSPORTER_2"/>
    <property type="match status" value="1"/>
</dbReference>